<dbReference type="AlphaFoldDB" id="A0A7X0IJ16"/>
<protein>
    <submittedName>
        <fullName evidence="1">Uncharacterized protein</fullName>
    </submittedName>
</protein>
<dbReference type="Proteomes" id="UP000555564">
    <property type="component" value="Unassembled WGS sequence"/>
</dbReference>
<evidence type="ECO:0000313" key="1">
    <source>
        <dbReference type="EMBL" id="MBB6475855.1"/>
    </source>
</evidence>
<organism evidence="1 2">
    <name type="scientific">Sphaerisporangium rubeum</name>
    <dbReference type="NCBI Taxonomy" id="321317"/>
    <lineage>
        <taxon>Bacteria</taxon>
        <taxon>Bacillati</taxon>
        <taxon>Actinomycetota</taxon>
        <taxon>Actinomycetes</taxon>
        <taxon>Streptosporangiales</taxon>
        <taxon>Streptosporangiaceae</taxon>
        <taxon>Sphaerisporangium</taxon>
    </lineage>
</organism>
<dbReference type="RefSeq" id="WP_184985486.1">
    <property type="nucleotide sequence ID" value="NZ_BAAALO010000019.1"/>
</dbReference>
<accession>A0A7X0IJ16</accession>
<comment type="caution">
    <text evidence="1">The sequence shown here is derived from an EMBL/GenBank/DDBJ whole genome shotgun (WGS) entry which is preliminary data.</text>
</comment>
<gene>
    <name evidence="1" type="ORF">BJ992_005286</name>
</gene>
<keyword evidence="2" id="KW-1185">Reference proteome</keyword>
<dbReference type="EMBL" id="JACHIU010000001">
    <property type="protein sequence ID" value="MBB6475855.1"/>
    <property type="molecule type" value="Genomic_DNA"/>
</dbReference>
<proteinExistence type="predicted"/>
<evidence type="ECO:0000313" key="2">
    <source>
        <dbReference type="Proteomes" id="UP000555564"/>
    </source>
</evidence>
<name>A0A7X0IJ16_9ACTN</name>
<reference evidence="1 2" key="1">
    <citation type="submission" date="2020-08" db="EMBL/GenBank/DDBJ databases">
        <title>Sequencing the genomes of 1000 actinobacteria strains.</title>
        <authorList>
            <person name="Klenk H.-P."/>
        </authorList>
    </citation>
    <scope>NUCLEOTIDE SEQUENCE [LARGE SCALE GENOMIC DNA]</scope>
    <source>
        <strain evidence="1 2">DSM 44936</strain>
    </source>
</reference>
<sequence length="604" mass="65441">MSESDRVIFSGYRRPSLESGDYEIGVSQQVSLDGVPFGVTRAFTVSGDRFTLPPSAIREVFPPAGSLGDHSDVLPHIVLDRPTLPWERDVLPHGGSSGDRPPWLALLVFSADESPVPAVVTLGALGAGPALFPAVTLERHQAAGDQATVIDVPSELLRTLLPSYDELRHLAHVRSGDGPDAALVVAGRLPAPGVSTVVHLVSLEGRFSVTADGRTEFGFGDPGSLVRLVTLANWRFACVDESQTFSRMVYDLGSDRGTFRLPRSGEPRADAFLDQGFVPARHHLRQGARGVAWYRGPLTTGPMDGGPVTPVRDPDALLRFHPEVGMFDVGYAAAWQLGRLLVLSSGDTATGLYRWRRRRAQSRRRRERDDYPLAVPDIDDALPRGVLDWLAALARLEGVPLAYLVPDERLLPVETIRFFGVDQQWVRHLVDGAYSVGRLSRADAELDAADPLPLAYTPVTGALIRSDIVSGYPGLLVDAYADAAGTRPLPSPRTARLTPDILLCLFDGVLARLDLHRSPESRHFAVELSEDEKSFTKALRPAGDDDAPATSRTRRLPLGPLRTVPVGGLVSAMCDALGVVMEEFTAGDFAVQMVETSERVTFLA</sequence>